<dbReference type="STRING" id="1653334.GA0071312_0656"/>
<keyword evidence="3 4" id="KW-0443">Lipid metabolism</keyword>
<feature type="active site" description="Proton acceptor" evidence="4">
    <location>
        <position position="212"/>
    </location>
</feature>
<dbReference type="SUPFAM" id="SSF52151">
    <property type="entry name" value="FabD/lysophospholipase-like"/>
    <property type="match status" value="1"/>
</dbReference>
<evidence type="ECO:0000256" key="3">
    <source>
        <dbReference type="ARBA" id="ARBA00023098"/>
    </source>
</evidence>
<reference evidence="7 9" key="2">
    <citation type="submission" date="2016-08" db="EMBL/GenBank/DDBJ databases">
        <authorList>
            <person name="Varghese N."/>
            <person name="Submissions Spin"/>
        </authorList>
    </citation>
    <scope>NUCLEOTIDE SEQUENCE [LARGE SCALE GENOMIC DNA]</scope>
    <source>
        <strain evidence="7 9">HL-109</strain>
    </source>
</reference>
<dbReference type="RefSeq" id="WP_074443586.1">
    <property type="nucleotide sequence ID" value="NZ_FMBM01000001.1"/>
</dbReference>
<sequence>MSGRAPSLAEGPRGLIGPKAEKTISLALQGGGSHGAFTWGVLDAILEDGRLAIEAISGASAGAMNAIALADGWQEGGPEGARAGLEAFWQRVSLGGQLSPMQRGVFDRMMGFWYDEDSFGRMWLESFKKFSNPYDSNPLDANPLRDALADLINFENVRACPKVKLCIAATNVWTGKLKVFSREELTVDHLLASACLPQVFKAVEIDGVPYWDGGYMGNPPLYPLFYGVAADDILLVQINPIEHRETPRTAREIANRLSEITFNASLVKELRAIEFVTRLIDEGKLSHEDYKRVLMHRVEPTGYLDDFAASSRIRPDWSTIKTLKDRGHAAGRAWLERHYDDIGKRATLDLRPQID</sequence>
<dbReference type="OrthoDB" id="9807112at2"/>
<feature type="short sequence motif" description="GXGXXG" evidence="4">
    <location>
        <begin position="30"/>
        <end position="35"/>
    </location>
</feature>
<evidence type="ECO:0000259" key="5">
    <source>
        <dbReference type="PROSITE" id="PS51635"/>
    </source>
</evidence>
<organism evidence="6 8">
    <name type="scientific">Saliniramus fredricksonii</name>
    <dbReference type="NCBI Taxonomy" id="1653334"/>
    <lineage>
        <taxon>Bacteria</taxon>
        <taxon>Pseudomonadati</taxon>
        <taxon>Pseudomonadota</taxon>
        <taxon>Alphaproteobacteria</taxon>
        <taxon>Hyphomicrobiales</taxon>
        <taxon>Salinarimonadaceae</taxon>
        <taxon>Saliniramus</taxon>
    </lineage>
</organism>
<feature type="short sequence motif" description="GXSXG" evidence="4">
    <location>
        <begin position="58"/>
        <end position="62"/>
    </location>
</feature>
<dbReference type="Proteomes" id="UP000182800">
    <property type="component" value="Unassembled WGS sequence"/>
</dbReference>
<dbReference type="Gene3D" id="3.40.1090.10">
    <property type="entry name" value="Cytosolic phospholipase A2 catalytic domain"/>
    <property type="match status" value="2"/>
</dbReference>
<feature type="domain" description="PNPLA" evidence="5">
    <location>
        <begin position="26"/>
        <end position="225"/>
    </location>
</feature>
<accession>A0A0P7ZWY2</accession>
<keyword evidence="2 4" id="KW-0442">Lipid degradation</keyword>
<dbReference type="EMBL" id="LJSX01000029">
    <property type="protein sequence ID" value="KPQ09339.1"/>
    <property type="molecule type" value="Genomic_DNA"/>
</dbReference>
<keyword evidence="1 4" id="KW-0378">Hydrolase</keyword>
<evidence type="ECO:0000256" key="1">
    <source>
        <dbReference type="ARBA" id="ARBA00022801"/>
    </source>
</evidence>
<evidence type="ECO:0000313" key="6">
    <source>
        <dbReference type="EMBL" id="KPQ09339.1"/>
    </source>
</evidence>
<evidence type="ECO:0000256" key="4">
    <source>
        <dbReference type="PROSITE-ProRule" id="PRU01161"/>
    </source>
</evidence>
<dbReference type="PANTHER" id="PTHR14226">
    <property type="entry name" value="NEUROPATHY TARGET ESTERASE/SWISS CHEESE D.MELANOGASTER"/>
    <property type="match status" value="1"/>
</dbReference>
<dbReference type="Proteomes" id="UP000050497">
    <property type="component" value="Unassembled WGS sequence"/>
</dbReference>
<protein>
    <submittedName>
        <fullName evidence="6">NTE family protein</fullName>
    </submittedName>
</protein>
<dbReference type="PANTHER" id="PTHR14226:SF78">
    <property type="entry name" value="SLR0060 PROTEIN"/>
    <property type="match status" value="1"/>
</dbReference>
<evidence type="ECO:0000313" key="8">
    <source>
        <dbReference type="Proteomes" id="UP000050497"/>
    </source>
</evidence>
<reference evidence="6 8" key="1">
    <citation type="submission" date="2015-09" db="EMBL/GenBank/DDBJ databases">
        <title>Identification and resolution of microdiversity through metagenomic sequencing of parallel consortia.</title>
        <authorList>
            <person name="Nelson W.C."/>
            <person name="Romine M.F."/>
            <person name="Lindemann S.R."/>
        </authorList>
    </citation>
    <scope>NUCLEOTIDE SEQUENCE [LARGE SCALE GENOMIC DNA]</scope>
    <source>
        <strain evidence="6">HL-109</strain>
    </source>
</reference>
<evidence type="ECO:0000313" key="7">
    <source>
        <dbReference type="EMBL" id="SCC79066.1"/>
    </source>
</evidence>
<proteinExistence type="predicted"/>
<feature type="short sequence motif" description="DGA/G" evidence="4">
    <location>
        <begin position="212"/>
        <end position="214"/>
    </location>
</feature>
<comment type="caution">
    <text evidence="6">The sequence shown here is derived from an EMBL/GenBank/DDBJ whole genome shotgun (WGS) entry which is preliminary data.</text>
</comment>
<dbReference type="GO" id="GO:0016042">
    <property type="term" value="P:lipid catabolic process"/>
    <property type="evidence" value="ECO:0007669"/>
    <property type="project" value="UniProtKB-UniRule"/>
</dbReference>
<keyword evidence="9" id="KW-1185">Reference proteome</keyword>
<evidence type="ECO:0000256" key="2">
    <source>
        <dbReference type="ARBA" id="ARBA00022963"/>
    </source>
</evidence>
<dbReference type="PATRIC" id="fig|1653334.4.peg.1197"/>
<evidence type="ECO:0000313" key="9">
    <source>
        <dbReference type="Proteomes" id="UP000182800"/>
    </source>
</evidence>
<dbReference type="PROSITE" id="PS51635">
    <property type="entry name" value="PNPLA"/>
    <property type="match status" value="1"/>
</dbReference>
<dbReference type="GO" id="GO:0016787">
    <property type="term" value="F:hydrolase activity"/>
    <property type="evidence" value="ECO:0007669"/>
    <property type="project" value="UniProtKB-UniRule"/>
</dbReference>
<name>A0A0P7ZWY2_9HYPH</name>
<dbReference type="InterPro" id="IPR016035">
    <property type="entry name" value="Acyl_Trfase/lysoPLipase"/>
</dbReference>
<dbReference type="EMBL" id="FMBM01000001">
    <property type="protein sequence ID" value="SCC79066.1"/>
    <property type="molecule type" value="Genomic_DNA"/>
</dbReference>
<gene>
    <name evidence="7" type="ORF">GA0071312_0656</name>
    <name evidence="6" type="ORF">HLUCCO17_15195</name>
</gene>
<dbReference type="InterPro" id="IPR050301">
    <property type="entry name" value="NTE"/>
</dbReference>
<feature type="active site" description="Nucleophile" evidence="4">
    <location>
        <position position="60"/>
    </location>
</feature>
<dbReference type="Pfam" id="PF01734">
    <property type="entry name" value="Patatin"/>
    <property type="match status" value="1"/>
</dbReference>
<dbReference type="InterPro" id="IPR002641">
    <property type="entry name" value="PNPLA_dom"/>
</dbReference>
<dbReference type="AlphaFoldDB" id="A0A0P7ZWY2"/>